<keyword evidence="7 8" id="KW-0472">Membrane</keyword>
<keyword evidence="4" id="KW-1003">Cell membrane</keyword>
<keyword evidence="3" id="KW-0813">Transport</keyword>
<keyword evidence="6 8" id="KW-1133">Transmembrane helix</keyword>
<evidence type="ECO:0000256" key="8">
    <source>
        <dbReference type="SAM" id="Phobius"/>
    </source>
</evidence>
<dbReference type="GO" id="GO:0042910">
    <property type="term" value="F:xenobiotic transmembrane transporter activity"/>
    <property type="evidence" value="ECO:0007669"/>
    <property type="project" value="TreeGrafter"/>
</dbReference>
<feature type="transmembrane region" description="Helical" evidence="8">
    <location>
        <begin position="876"/>
        <end position="895"/>
    </location>
</feature>
<feature type="transmembrane region" description="Helical" evidence="8">
    <location>
        <begin position="927"/>
        <end position="953"/>
    </location>
</feature>
<feature type="transmembrane region" description="Helical" evidence="8">
    <location>
        <begin position="1044"/>
        <end position="1061"/>
    </location>
</feature>
<feature type="transmembrane region" description="Helical" evidence="8">
    <location>
        <begin position="12"/>
        <end position="31"/>
    </location>
</feature>
<feature type="transmembrane region" description="Helical" evidence="8">
    <location>
        <begin position="1006"/>
        <end position="1032"/>
    </location>
</feature>
<dbReference type="GO" id="GO:0005886">
    <property type="term" value="C:plasma membrane"/>
    <property type="evidence" value="ECO:0007669"/>
    <property type="project" value="UniProtKB-SubCell"/>
</dbReference>
<dbReference type="InterPro" id="IPR001036">
    <property type="entry name" value="Acrflvin-R"/>
</dbReference>
<protein>
    <submittedName>
        <fullName evidence="9">Cobalt-zinc-cadmium resistance protein CzcA</fullName>
    </submittedName>
</protein>
<dbReference type="RefSeq" id="WP_073094815.1">
    <property type="nucleotide sequence ID" value="NZ_FRCY01000006.1"/>
</dbReference>
<name>A0A1M7NYH7_9BACT</name>
<dbReference type="SUPFAM" id="SSF56954">
    <property type="entry name" value="Outer membrane efflux proteins (OEP)"/>
    <property type="match status" value="1"/>
</dbReference>
<dbReference type="Gene3D" id="1.20.1640.10">
    <property type="entry name" value="Multidrug efflux transporter AcrB transmembrane domain"/>
    <property type="match status" value="2"/>
</dbReference>
<evidence type="ECO:0000256" key="1">
    <source>
        <dbReference type="ARBA" id="ARBA00004651"/>
    </source>
</evidence>
<feature type="transmembrane region" description="Helical" evidence="8">
    <location>
        <begin position="540"/>
        <end position="559"/>
    </location>
</feature>
<sequence>MIHRIIAFSVKNKFIVLFAVLGMIIWGIFSFQRLSIGSVPDITSNQVQIITVARNLATEEVEQFITFPIEIAVANLPGVEEIRSVSKYGLSTITVVFEEGMGTYLPRQLIGEKLAQASKEIPAHFGTPEMAPISTGLGEIYQYTLETRPGYEDKYSVMDLREIQDWLIKRQLTGIKGVVEINTWGGYLKQYEVAMHPEKLRSMDISLLEVLQALEENNENAGGAYLEKNQTNYFIRGEGMIQSLEDIRKIVVSNRAGVPLTIADLAEVRFGHATRFGAITGNGQGEKVLGQVMMLKGENSYAVIRNVKERIAEVEKTLPEGVYINGFLDRSVLIDKTTSTIQENLILGALFVIFVLVLLMGNFRSGLLVASVIPLSLLFGISLMSLFRVDANLLSLGAIDFGILIDGAVVVVEYLVYQMGKKFPDLKGKAQKAAIDKLVIDSSNQMMNAAIFGQIIILIVFIPILSFTGVEGKMFQPMALTFMFILAGAMILCLTYVPVMAALFVRPSKNEDRTLSARIIGTIHSWYEPILIKALRHSRLVLTVAVIVFGTSLFIFSRLGGEFLPTLDEGDYVIQPVLKPGTSLAQTIEITTKIESILLEKFPDEVEQVVSRIGAAEIPTDPMSMEMSDIIIKLRDPDDWSRAGGKTELAKLMTDELSVLPGISYQFTQPIEMRFNELLTGVQSDLAIKIFGEDLETLYRYGLKAASIIRDVDGIANIKVEQLVGLPQVAVRYDREKLALYGLDIAGVNQAIRTAFAGSTVGTIFEKERRFDLALRLEREFVNTDVIKDLSLPLDNGEKILLKQVADISYQSGPAQISRDDTKRRIVLSLNASERDVESIVRDVQALLEEQLGLPTGYSITYGGQFENLNQARDRLIKVVPLALLLIAIMLYFTFRSVSETVLVFLSIPLATIGGIVALWIRAMPFSISAGIGFIALFGIAVLNGIVLISYLNDLERGGETDLYKRILKACKNRLRPVLLTASTDILGFIPMALSTSAGAEVQRPIATVVIGGLITAFFLTLVVLPVAYYMVKSRKIYGFGLKKGAIALLLLAGTALPGNARQSPPIQPDDAWTLALENNVELAATRFSMENAKVLTKTAWDISPSLFFIGTEENQRNLEGDGVNSFGFQQYIDFPGVYIARKKVLQKESLLAQDQYDLKRLTLKKQLFKACYQLDYLVKKRQLYASFDSLYRELYLASEKQYEAGMTNRLSMVMARARSEKIRINYAQIAQEIQVAYQQIQEVVQATDSLQIEVPALSLEDAQLPSLESHPSYAYALHLKQRFEAEKKQMKNKLLPGLYVQYMFQKIDGVSGFFGYQAGIQVPLWFGPSRARIQSSRLSVYQSEKRINDLDVKWQSALSQKKTFLEMHLRELGYYQKEGLPMADEIMQTAQKSFAKGEIDYLEYIRSLEYAIEIRLAHLELLNRYHQNILDIRYFTLP</sequence>
<dbReference type="NCBIfam" id="TIGR00914">
    <property type="entry name" value="2A0601"/>
    <property type="match status" value="1"/>
</dbReference>
<dbReference type="Gene3D" id="1.20.1600.10">
    <property type="entry name" value="Outer membrane efflux proteins (OEP)"/>
    <property type="match status" value="1"/>
</dbReference>
<dbReference type="Pfam" id="PF00873">
    <property type="entry name" value="ACR_tran"/>
    <property type="match status" value="1"/>
</dbReference>
<reference evidence="9 10" key="1">
    <citation type="submission" date="2016-11" db="EMBL/GenBank/DDBJ databases">
        <authorList>
            <person name="Jaros S."/>
            <person name="Januszkiewicz K."/>
            <person name="Wedrychowicz H."/>
        </authorList>
    </citation>
    <scope>NUCLEOTIDE SEQUENCE [LARGE SCALE GENOMIC DNA]</scope>
    <source>
        <strain evidence="9 10">CGMCC 1.6102</strain>
    </source>
</reference>
<feature type="transmembrane region" description="Helical" evidence="8">
    <location>
        <begin position="367"/>
        <end position="387"/>
    </location>
</feature>
<feature type="transmembrane region" description="Helical" evidence="8">
    <location>
        <begin position="449"/>
        <end position="470"/>
    </location>
</feature>
<dbReference type="PANTHER" id="PTHR32063:SF24">
    <property type="entry name" value="CATION EFFLUX SYSTEM (ACRB_ACRD_ACRF FAMILY)"/>
    <property type="match status" value="1"/>
</dbReference>
<dbReference type="InterPro" id="IPR027463">
    <property type="entry name" value="AcrB_DN_DC_subdom"/>
</dbReference>
<comment type="similarity">
    <text evidence="2">Belongs to the resistance-nodulation-cell division (RND) (TC 2.A.6) family.</text>
</comment>
<accession>A0A1M7NYH7</accession>
<dbReference type="GO" id="GO:0015562">
    <property type="term" value="F:efflux transmembrane transporter activity"/>
    <property type="evidence" value="ECO:0007669"/>
    <property type="project" value="InterPro"/>
</dbReference>
<feature type="transmembrane region" description="Helical" evidence="8">
    <location>
        <begin position="974"/>
        <end position="994"/>
    </location>
</feature>
<dbReference type="STRING" id="388280.SAMN04488057_106172"/>
<dbReference type="Gene3D" id="3.30.70.1320">
    <property type="entry name" value="Multidrug efflux transporter AcrB pore domain like"/>
    <property type="match status" value="1"/>
</dbReference>
<dbReference type="PANTHER" id="PTHR32063">
    <property type="match status" value="1"/>
</dbReference>
<feature type="transmembrane region" description="Helical" evidence="8">
    <location>
        <begin position="393"/>
        <end position="417"/>
    </location>
</feature>
<evidence type="ECO:0000256" key="7">
    <source>
        <dbReference type="ARBA" id="ARBA00023136"/>
    </source>
</evidence>
<dbReference type="SUPFAM" id="SSF82693">
    <property type="entry name" value="Multidrug efflux transporter AcrB pore domain, PN1, PN2, PC1 and PC2 subdomains"/>
    <property type="match status" value="3"/>
</dbReference>
<gene>
    <name evidence="9" type="ORF">SAMN04488057_106172</name>
</gene>
<feature type="transmembrane region" description="Helical" evidence="8">
    <location>
        <begin position="902"/>
        <end position="921"/>
    </location>
</feature>
<evidence type="ECO:0000313" key="10">
    <source>
        <dbReference type="Proteomes" id="UP000184513"/>
    </source>
</evidence>
<dbReference type="Proteomes" id="UP000184513">
    <property type="component" value="Unassembled WGS sequence"/>
</dbReference>
<dbReference type="PRINTS" id="PR00702">
    <property type="entry name" value="ACRIFLAVINRP"/>
</dbReference>
<dbReference type="GO" id="GO:0008324">
    <property type="term" value="F:monoatomic cation transmembrane transporter activity"/>
    <property type="evidence" value="ECO:0007669"/>
    <property type="project" value="InterPro"/>
</dbReference>
<evidence type="ECO:0000256" key="6">
    <source>
        <dbReference type="ARBA" id="ARBA00022989"/>
    </source>
</evidence>
<proteinExistence type="inferred from homology"/>
<feature type="transmembrane region" description="Helical" evidence="8">
    <location>
        <begin position="344"/>
        <end position="360"/>
    </location>
</feature>
<organism evidence="9 10">
    <name type="scientific">Cyclobacterium lianum</name>
    <dbReference type="NCBI Taxonomy" id="388280"/>
    <lineage>
        <taxon>Bacteria</taxon>
        <taxon>Pseudomonadati</taxon>
        <taxon>Bacteroidota</taxon>
        <taxon>Cytophagia</taxon>
        <taxon>Cytophagales</taxon>
        <taxon>Cyclobacteriaceae</taxon>
        <taxon>Cyclobacterium</taxon>
    </lineage>
</organism>
<feature type="transmembrane region" description="Helical" evidence="8">
    <location>
        <begin position="482"/>
        <end position="505"/>
    </location>
</feature>
<dbReference type="InterPro" id="IPR004763">
    <property type="entry name" value="CusA-like"/>
</dbReference>
<dbReference type="OrthoDB" id="636130at2"/>
<evidence type="ECO:0000256" key="3">
    <source>
        <dbReference type="ARBA" id="ARBA00022448"/>
    </source>
</evidence>
<evidence type="ECO:0000256" key="2">
    <source>
        <dbReference type="ARBA" id="ARBA00010942"/>
    </source>
</evidence>
<dbReference type="EMBL" id="FRCY01000006">
    <property type="protein sequence ID" value="SHN09165.1"/>
    <property type="molecule type" value="Genomic_DNA"/>
</dbReference>
<dbReference type="Gene3D" id="3.30.70.1440">
    <property type="entry name" value="Multidrug efflux transporter AcrB pore domain"/>
    <property type="match status" value="1"/>
</dbReference>
<keyword evidence="5 8" id="KW-0812">Transmembrane</keyword>
<dbReference type="SUPFAM" id="SSF82714">
    <property type="entry name" value="Multidrug efflux transporter AcrB TolC docking domain, DN and DC subdomains"/>
    <property type="match status" value="2"/>
</dbReference>
<evidence type="ECO:0000256" key="4">
    <source>
        <dbReference type="ARBA" id="ARBA00022475"/>
    </source>
</evidence>
<dbReference type="Gene3D" id="3.30.2090.10">
    <property type="entry name" value="Multidrug efflux transporter AcrB TolC docking domain, DN and DC subdomains"/>
    <property type="match status" value="2"/>
</dbReference>
<keyword evidence="10" id="KW-1185">Reference proteome</keyword>
<dbReference type="SUPFAM" id="SSF82866">
    <property type="entry name" value="Multidrug efflux transporter AcrB transmembrane domain"/>
    <property type="match status" value="2"/>
</dbReference>
<comment type="subcellular location">
    <subcellularLocation>
        <location evidence="1">Cell membrane</location>
        <topology evidence="1">Multi-pass membrane protein</topology>
    </subcellularLocation>
</comment>
<evidence type="ECO:0000313" key="9">
    <source>
        <dbReference type="EMBL" id="SHN09165.1"/>
    </source>
</evidence>
<dbReference type="Gene3D" id="3.30.70.1430">
    <property type="entry name" value="Multidrug efflux transporter AcrB pore domain"/>
    <property type="match status" value="2"/>
</dbReference>
<evidence type="ECO:0000256" key="5">
    <source>
        <dbReference type="ARBA" id="ARBA00022692"/>
    </source>
</evidence>